<dbReference type="Proteomes" id="UP000712281">
    <property type="component" value="Unassembled WGS sequence"/>
</dbReference>
<reference evidence="1" key="1">
    <citation type="submission" date="2019-12" db="EMBL/GenBank/DDBJ databases">
        <title>Genome sequencing and annotation of Brassica cretica.</title>
        <authorList>
            <person name="Studholme D.J."/>
            <person name="Sarris P.F."/>
        </authorList>
    </citation>
    <scope>NUCLEOTIDE SEQUENCE</scope>
    <source>
        <strain evidence="1">PFS-001/15</strain>
        <tissue evidence="1">Leaf</tissue>
    </source>
</reference>
<dbReference type="EMBL" id="QGKW02000007">
    <property type="protein sequence ID" value="KAF2620657.1"/>
    <property type="molecule type" value="Genomic_DNA"/>
</dbReference>
<dbReference type="AlphaFoldDB" id="A0A8S9MQD1"/>
<organism evidence="1 2">
    <name type="scientific">Brassica cretica</name>
    <name type="common">Mustard</name>
    <dbReference type="NCBI Taxonomy" id="69181"/>
    <lineage>
        <taxon>Eukaryota</taxon>
        <taxon>Viridiplantae</taxon>
        <taxon>Streptophyta</taxon>
        <taxon>Embryophyta</taxon>
        <taxon>Tracheophyta</taxon>
        <taxon>Spermatophyta</taxon>
        <taxon>Magnoliopsida</taxon>
        <taxon>eudicotyledons</taxon>
        <taxon>Gunneridae</taxon>
        <taxon>Pentapetalae</taxon>
        <taxon>rosids</taxon>
        <taxon>malvids</taxon>
        <taxon>Brassicales</taxon>
        <taxon>Brassicaceae</taxon>
        <taxon>Brassiceae</taxon>
        <taxon>Brassica</taxon>
    </lineage>
</organism>
<proteinExistence type="predicted"/>
<name>A0A8S9MQD1_BRACR</name>
<comment type="caution">
    <text evidence="1">The sequence shown here is derived from an EMBL/GenBank/DDBJ whole genome shotgun (WGS) entry which is preliminary data.</text>
</comment>
<gene>
    <name evidence="1" type="ORF">F2Q68_00038813</name>
</gene>
<sequence>MLGPERVRYLAARDRSSTERVSYLALVGRSTLYSSRAGASGRFRTSLQFPFRQDDHFLLFKSPNVSKYLQKLQRMLQHLIKTYMDLGHLLLNSVDVDEYGWTVVGTFNLWEQGISLDANQPCIRKWKHWDGRWRICFNTQHARASEWTVRS</sequence>
<protein>
    <submittedName>
        <fullName evidence="1">Uncharacterized protein</fullName>
    </submittedName>
</protein>
<evidence type="ECO:0000313" key="1">
    <source>
        <dbReference type="EMBL" id="KAF2620657.1"/>
    </source>
</evidence>
<accession>A0A8S9MQD1</accession>
<evidence type="ECO:0000313" key="2">
    <source>
        <dbReference type="Proteomes" id="UP000712281"/>
    </source>
</evidence>